<proteinExistence type="predicted"/>
<name>A0A2T6GTQ6_9PSED</name>
<dbReference type="Proteomes" id="UP000244178">
    <property type="component" value="Unassembled WGS sequence"/>
</dbReference>
<dbReference type="EMBL" id="PYJM01000001">
    <property type="protein sequence ID" value="PUA47545.1"/>
    <property type="molecule type" value="Genomic_DNA"/>
</dbReference>
<protein>
    <submittedName>
        <fullName evidence="2">Uncharacterized protein</fullName>
    </submittedName>
</protein>
<feature type="transmembrane region" description="Helical" evidence="1">
    <location>
        <begin position="72"/>
        <end position="93"/>
    </location>
</feature>
<accession>A0A2T6GTQ6</accession>
<gene>
    <name evidence="2" type="ORF">C5U62_06125</name>
</gene>
<organism evidence="2 3">
    <name type="scientific">Pseudomonas protegens</name>
    <dbReference type="NCBI Taxonomy" id="380021"/>
    <lineage>
        <taxon>Bacteria</taxon>
        <taxon>Pseudomonadati</taxon>
        <taxon>Pseudomonadota</taxon>
        <taxon>Gammaproteobacteria</taxon>
        <taxon>Pseudomonadales</taxon>
        <taxon>Pseudomonadaceae</taxon>
        <taxon>Pseudomonas</taxon>
    </lineage>
</organism>
<reference evidence="2 3" key="1">
    <citation type="submission" date="2018-03" db="EMBL/GenBank/DDBJ databases">
        <title>Draft genome sequence of the plant growth promoting rhizobacterium Pseudomonas protegens strain BNJ-SS-45 isolated from wheat (Triticum aestivum) rhizosphere.</title>
        <authorList>
            <person name="Bajpai A."/>
            <person name="Shende K."/>
            <person name="Meena N."/>
            <person name="Upadhyayula S.R."/>
            <person name="Suravajhala P."/>
            <person name="Medicherla K.M."/>
            <person name="Johri B.N."/>
        </authorList>
    </citation>
    <scope>NUCLEOTIDE SEQUENCE [LARGE SCALE GENOMIC DNA]</scope>
    <source>
        <strain evidence="2 3">BNJ-SS-45</strain>
    </source>
</reference>
<keyword evidence="1" id="KW-0812">Transmembrane</keyword>
<evidence type="ECO:0000313" key="3">
    <source>
        <dbReference type="Proteomes" id="UP000244178"/>
    </source>
</evidence>
<comment type="caution">
    <text evidence="2">The sequence shown here is derived from an EMBL/GenBank/DDBJ whole genome shotgun (WGS) entry which is preliminary data.</text>
</comment>
<dbReference type="AlphaFoldDB" id="A0A2T6GTQ6"/>
<evidence type="ECO:0000256" key="1">
    <source>
        <dbReference type="SAM" id="Phobius"/>
    </source>
</evidence>
<keyword evidence="1" id="KW-1133">Transmembrane helix</keyword>
<keyword evidence="1" id="KW-0472">Membrane</keyword>
<evidence type="ECO:0000313" key="2">
    <source>
        <dbReference type="EMBL" id="PUA47545.1"/>
    </source>
</evidence>
<dbReference type="RefSeq" id="WP_060839517.1">
    <property type="nucleotide sequence ID" value="NZ_PIZE01000004.1"/>
</dbReference>
<sequence>MNRQDALNILWKRLFIIFVLLLAASLGAVAMADGYTIPSVVFIVGNIGGYVGFHRQLSHLSEEEIVSLCSSWFNVLLPSFIGGILAGLLYILFISGVVQGELFPEIVGDRSCRYPDNSFYVIFCQHADGYAAYGKLLFWSFVAGFNQNYVVDLIENIKSSKKARGEA</sequence>